<evidence type="ECO:0000256" key="1">
    <source>
        <dbReference type="ARBA" id="ARBA00001342"/>
    </source>
</evidence>
<dbReference type="GO" id="GO:0046872">
    <property type="term" value="F:metal ion binding"/>
    <property type="evidence" value="ECO:0007669"/>
    <property type="project" value="UniProtKB-KW"/>
</dbReference>
<keyword evidence="11" id="KW-1185">Reference proteome</keyword>
<keyword evidence="5 9" id="KW-0456">Lyase</keyword>
<dbReference type="STRING" id="1476583.DEIPH_ctg035orf0040"/>
<dbReference type="Proteomes" id="UP000020492">
    <property type="component" value="Unassembled WGS sequence"/>
</dbReference>
<dbReference type="OrthoDB" id="9784786at2"/>
<dbReference type="NCBIfam" id="NF006875">
    <property type="entry name" value="PRK09372.1"/>
    <property type="match status" value="1"/>
</dbReference>
<gene>
    <name evidence="10" type="ORF">DEIPH_ctg035orf0040</name>
</gene>
<dbReference type="eggNOG" id="COG0684">
    <property type="taxonomic scope" value="Bacteria"/>
</dbReference>
<evidence type="ECO:0000256" key="8">
    <source>
        <dbReference type="PIRSR" id="PIRSR605493-1"/>
    </source>
</evidence>
<evidence type="ECO:0000256" key="5">
    <source>
        <dbReference type="ARBA" id="ARBA00023239"/>
    </source>
</evidence>
<comment type="cofactor">
    <cofactor evidence="9">
        <name>a divalent metal cation</name>
        <dbReference type="ChEBI" id="CHEBI:60240"/>
    </cofactor>
</comment>
<organism evidence="10 11">
    <name type="scientific">Deinococcus phoenicis</name>
    <dbReference type="NCBI Taxonomy" id="1476583"/>
    <lineage>
        <taxon>Bacteria</taxon>
        <taxon>Thermotogati</taxon>
        <taxon>Deinococcota</taxon>
        <taxon>Deinococci</taxon>
        <taxon>Deinococcales</taxon>
        <taxon>Deinococcaceae</taxon>
        <taxon>Deinococcus</taxon>
    </lineage>
</organism>
<dbReference type="GO" id="GO:0008948">
    <property type="term" value="F:oxaloacetate decarboxylase activity"/>
    <property type="evidence" value="ECO:0007669"/>
    <property type="project" value="UniProtKB-EC"/>
</dbReference>
<dbReference type="RefSeq" id="WP_034358262.1">
    <property type="nucleotide sequence ID" value="NZ_JHAC01000034.1"/>
</dbReference>
<accession>A0A016QNQ2</accession>
<comment type="caution">
    <text evidence="10">The sequence shown here is derived from an EMBL/GenBank/DDBJ whole genome shotgun (WGS) entry which is preliminary data.</text>
</comment>
<dbReference type="GO" id="GO:0008428">
    <property type="term" value="F:ribonuclease inhibitor activity"/>
    <property type="evidence" value="ECO:0007669"/>
    <property type="project" value="InterPro"/>
</dbReference>
<dbReference type="InterPro" id="IPR036704">
    <property type="entry name" value="RraA/RraA-like_sf"/>
</dbReference>
<dbReference type="PANTHER" id="PTHR33254:SF4">
    <property type="entry name" value="4-HYDROXY-4-METHYL-2-OXOGLUTARATE ALDOLASE 3-RELATED"/>
    <property type="match status" value="1"/>
</dbReference>
<dbReference type="GO" id="GO:0047443">
    <property type="term" value="F:4-hydroxy-4-methyl-2-oxoglutarate aldolase activity"/>
    <property type="evidence" value="ECO:0007669"/>
    <property type="project" value="UniProtKB-EC"/>
</dbReference>
<comment type="cofactor">
    <cofactor evidence="8">
        <name>Mg(2+)</name>
        <dbReference type="ChEBI" id="CHEBI:18420"/>
    </cofactor>
</comment>
<evidence type="ECO:0000256" key="2">
    <source>
        <dbReference type="ARBA" id="ARBA00008621"/>
    </source>
</evidence>
<dbReference type="EC" id="4.1.1.112" evidence="9"/>
<name>A0A016QNQ2_9DEIO</name>
<comment type="function">
    <text evidence="6 9">Catalyzes the aldol cleavage of 4-hydroxy-4-methyl-2-oxoglutarate (HMG) into 2 molecules of pyruvate. Also contains a secondary oxaloacetate (OAA) decarboxylase activity due to the common pyruvate enolate transition state formed following C-C bond cleavage in the retro-aldol and decarboxylation reactions.</text>
</comment>
<dbReference type="Pfam" id="PF03737">
    <property type="entry name" value="RraA-like"/>
    <property type="match status" value="1"/>
</dbReference>
<protein>
    <recommendedName>
        <fullName evidence="9">4-hydroxy-4-methyl-2-oxoglutarate aldolase</fullName>
        <shortName evidence="9">HMG aldolase</shortName>
        <ecNumber evidence="9">4.1.1.112</ecNumber>
        <ecNumber evidence="9">4.1.3.17</ecNumber>
    </recommendedName>
    <alternativeName>
        <fullName evidence="9">Oxaloacetate decarboxylase</fullName>
    </alternativeName>
</protein>
<dbReference type="CDD" id="cd16841">
    <property type="entry name" value="RraA_family"/>
    <property type="match status" value="1"/>
</dbReference>
<evidence type="ECO:0000313" key="10">
    <source>
        <dbReference type="EMBL" id="EYB67596.1"/>
    </source>
</evidence>
<dbReference type="NCBIfam" id="TIGR01935">
    <property type="entry name" value="NOT-MenG"/>
    <property type="match status" value="1"/>
</dbReference>
<feature type="binding site" evidence="8">
    <location>
        <begin position="83"/>
        <end position="86"/>
    </location>
    <ligand>
        <name>substrate</name>
    </ligand>
</feature>
<evidence type="ECO:0000256" key="7">
    <source>
        <dbReference type="ARBA" id="ARBA00047973"/>
    </source>
</evidence>
<evidence type="ECO:0000256" key="9">
    <source>
        <dbReference type="RuleBase" id="RU004338"/>
    </source>
</evidence>
<feature type="binding site" evidence="8">
    <location>
        <position position="106"/>
    </location>
    <ligand>
        <name>Mg(2+)</name>
        <dbReference type="ChEBI" id="CHEBI:18420"/>
    </ligand>
</feature>
<evidence type="ECO:0000313" key="11">
    <source>
        <dbReference type="Proteomes" id="UP000020492"/>
    </source>
</evidence>
<dbReference type="EMBL" id="JHAC01000034">
    <property type="protein sequence ID" value="EYB67596.1"/>
    <property type="molecule type" value="Genomic_DNA"/>
</dbReference>
<comment type="catalytic activity">
    <reaction evidence="1 9">
        <text>4-hydroxy-4-methyl-2-oxoglutarate = 2 pyruvate</text>
        <dbReference type="Rhea" id="RHEA:22748"/>
        <dbReference type="ChEBI" id="CHEBI:15361"/>
        <dbReference type="ChEBI" id="CHEBI:58276"/>
        <dbReference type="EC" id="4.1.3.17"/>
    </reaction>
</comment>
<keyword evidence="8" id="KW-0460">Magnesium</keyword>
<dbReference type="AlphaFoldDB" id="A0A016QNQ2"/>
<comment type="subunit">
    <text evidence="3 9">Homotrimer.</text>
</comment>
<evidence type="ECO:0000256" key="6">
    <source>
        <dbReference type="ARBA" id="ARBA00025046"/>
    </source>
</evidence>
<comment type="catalytic activity">
    <reaction evidence="7 9">
        <text>oxaloacetate + H(+) = pyruvate + CO2</text>
        <dbReference type="Rhea" id="RHEA:15641"/>
        <dbReference type="ChEBI" id="CHEBI:15361"/>
        <dbReference type="ChEBI" id="CHEBI:15378"/>
        <dbReference type="ChEBI" id="CHEBI:16452"/>
        <dbReference type="ChEBI" id="CHEBI:16526"/>
        <dbReference type="EC" id="4.1.1.112"/>
    </reaction>
</comment>
<dbReference type="PANTHER" id="PTHR33254">
    <property type="entry name" value="4-HYDROXY-4-METHYL-2-OXOGLUTARATE ALDOLASE 3-RELATED"/>
    <property type="match status" value="1"/>
</dbReference>
<proteinExistence type="inferred from homology"/>
<reference evidence="10 11" key="1">
    <citation type="submission" date="2014-03" db="EMBL/GenBank/DDBJ databases">
        <title>Draft genome sequence of Deinococcus phoenicis 1P10ME.</title>
        <authorList>
            <person name="Stepanov V.G."/>
            <person name="Vaishampayan P."/>
            <person name="Venkateswaran K."/>
            <person name="Fox G.E."/>
        </authorList>
    </citation>
    <scope>NUCLEOTIDE SEQUENCE [LARGE SCALE GENOMIC DNA]</scope>
    <source>
        <strain evidence="10 11">1P10ME</strain>
    </source>
</reference>
<feature type="binding site" evidence="8">
    <location>
        <position position="105"/>
    </location>
    <ligand>
        <name>substrate</name>
    </ligand>
</feature>
<dbReference type="Gene3D" id="3.50.30.40">
    <property type="entry name" value="Ribonuclease E inhibitor RraA/RraA-like"/>
    <property type="match status" value="1"/>
</dbReference>
<dbReference type="InterPro" id="IPR010203">
    <property type="entry name" value="RraA"/>
</dbReference>
<dbReference type="GO" id="GO:0051252">
    <property type="term" value="P:regulation of RNA metabolic process"/>
    <property type="evidence" value="ECO:0007669"/>
    <property type="project" value="InterPro"/>
</dbReference>
<dbReference type="InterPro" id="IPR005493">
    <property type="entry name" value="RraA/RraA-like"/>
</dbReference>
<dbReference type="SUPFAM" id="SSF89562">
    <property type="entry name" value="RraA-like"/>
    <property type="match status" value="1"/>
</dbReference>
<dbReference type="PATRIC" id="fig|1476583.3.peg.2378"/>
<evidence type="ECO:0000256" key="3">
    <source>
        <dbReference type="ARBA" id="ARBA00011233"/>
    </source>
</evidence>
<comment type="similarity">
    <text evidence="2 9">Belongs to the class II aldolase/RraA-like family.</text>
</comment>
<sequence length="169" mass="17572">MTGPLLPDPTFTPTTDLSDARPDAAILAPILRDYGGRPRFHGPAVTLRVQDDNPLVRAALEEPGGGRVLVVDNAGSLNCAVLGGMLALLGTRNGWAGVIVNGCVRDAAELATLDLGVRAVASHPRRSAKRGLGERDVPVTFAGVTIHPGDHLYADEDGVVCLPAPDRAS</sequence>
<dbReference type="EC" id="4.1.3.17" evidence="9"/>
<keyword evidence="4 8" id="KW-0479">Metal-binding</keyword>
<evidence type="ECO:0000256" key="4">
    <source>
        <dbReference type="ARBA" id="ARBA00022723"/>
    </source>
</evidence>